<dbReference type="PANTHER" id="PTHR11136:SF0">
    <property type="entry name" value="DIHYDROFOLATE SYNTHETASE-RELATED"/>
    <property type="match status" value="1"/>
</dbReference>
<proteinExistence type="inferred from homology"/>
<dbReference type="PANTHER" id="PTHR11136">
    <property type="entry name" value="FOLYLPOLYGLUTAMATE SYNTHASE-RELATED"/>
    <property type="match status" value="1"/>
</dbReference>
<evidence type="ECO:0000256" key="6">
    <source>
        <dbReference type="ARBA" id="ARBA00022741"/>
    </source>
</evidence>
<dbReference type="AlphaFoldDB" id="A0A223EL77"/>
<dbReference type="Gene3D" id="3.90.190.20">
    <property type="entry name" value="Mur ligase, C-terminal domain"/>
    <property type="match status" value="1"/>
</dbReference>
<keyword evidence="4 11" id="KW-0436">Ligase</keyword>
<accession>A0A223EL77</accession>
<evidence type="ECO:0000256" key="9">
    <source>
        <dbReference type="ARBA" id="ARBA00030592"/>
    </source>
</evidence>
<dbReference type="GO" id="GO:0004326">
    <property type="term" value="F:tetrahydrofolylpolyglutamate synthase activity"/>
    <property type="evidence" value="ECO:0007669"/>
    <property type="project" value="UniProtKB-EC"/>
</dbReference>
<dbReference type="InterPro" id="IPR013221">
    <property type="entry name" value="Mur_ligase_cen"/>
</dbReference>
<dbReference type="GO" id="GO:0046872">
    <property type="term" value="F:metal ion binding"/>
    <property type="evidence" value="ECO:0007669"/>
    <property type="project" value="UniProtKB-KW"/>
</dbReference>
<comment type="cofactor">
    <cofactor evidence="1">
        <name>Mg(2+)</name>
        <dbReference type="ChEBI" id="CHEBI:18420"/>
    </cofactor>
</comment>
<evidence type="ECO:0000256" key="3">
    <source>
        <dbReference type="ARBA" id="ARBA00013025"/>
    </source>
</evidence>
<dbReference type="Pfam" id="PF08245">
    <property type="entry name" value="Mur_ligase_M"/>
    <property type="match status" value="1"/>
</dbReference>
<organism evidence="14 15">
    <name type="scientific">Peribacillus simplex NBRC 15720 = DSM 1321</name>
    <dbReference type="NCBI Taxonomy" id="1349754"/>
    <lineage>
        <taxon>Bacteria</taxon>
        <taxon>Bacillati</taxon>
        <taxon>Bacillota</taxon>
        <taxon>Bacilli</taxon>
        <taxon>Bacillales</taxon>
        <taxon>Bacillaceae</taxon>
        <taxon>Peribacillus</taxon>
    </lineage>
</organism>
<dbReference type="Proteomes" id="UP000214618">
    <property type="component" value="Chromosome"/>
</dbReference>
<dbReference type="InterPro" id="IPR018109">
    <property type="entry name" value="Folylpolyglutamate_synth_CS"/>
</dbReference>
<evidence type="ECO:0000256" key="1">
    <source>
        <dbReference type="ARBA" id="ARBA00001946"/>
    </source>
</evidence>
<evidence type="ECO:0000256" key="11">
    <source>
        <dbReference type="PIRNR" id="PIRNR001563"/>
    </source>
</evidence>
<keyword evidence="7 11" id="KW-0067">ATP-binding</keyword>
<dbReference type="InterPro" id="IPR004101">
    <property type="entry name" value="Mur_ligase_C"/>
</dbReference>
<dbReference type="InterPro" id="IPR001645">
    <property type="entry name" value="Folylpolyglutamate_synth"/>
</dbReference>
<name>A0A223EL77_9BACI</name>
<dbReference type="FunFam" id="3.40.1190.10:FF:000011">
    <property type="entry name" value="Folylpolyglutamate synthase/dihydrofolate synthase"/>
    <property type="match status" value="1"/>
</dbReference>
<protein>
    <recommendedName>
        <fullName evidence="3">tetrahydrofolate synthase</fullName>
        <ecNumber evidence="3">6.3.2.17</ecNumber>
    </recommendedName>
    <alternativeName>
        <fullName evidence="9">Tetrahydrofolylpolyglutamate synthase</fullName>
    </alternativeName>
</protein>
<evidence type="ECO:0000256" key="5">
    <source>
        <dbReference type="ARBA" id="ARBA00022723"/>
    </source>
</evidence>
<dbReference type="SUPFAM" id="SSF53244">
    <property type="entry name" value="MurD-like peptide ligases, peptide-binding domain"/>
    <property type="match status" value="1"/>
</dbReference>
<dbReference type="GO" id="GO:0005524">
    <property type="term" value="F:ATP binding"/>
    <property type="evidence" value="ECO:0007669"/>
    <property type="project" value="UniProtKB-KW"/>
</dbReference>
<dbReference type="SUPFAM" id="SSF53623">
    <property type="entry name" value="MurD-like peptide ligases, catalytic domain"/>
    <property type="match status" value="1"/>
</dbReference>
<evidence type="ECO:0000256" key="10">
    <source>
        <dbReference type="ARBA" id="ARBA00047493"/>
    </source>
</evidence>
<evidence type="ECO:0000259" key="13">
    <source>
        <dbReference type="Pfam" id="PF08245"/>
    </source>
</evidence>
<dbReference type="GO" id="GO:0005737">
    <property type="term" value="C:cytoplasm"/>
    <property type="evidence" value="ECO:0007669"/>
    <property type="project" value="TreeGrafter"/>
</dbReference>
<keyword evidence="8" id="KW-0460">Magnesium</keyword>
<dbReference type="GeneID" id="56475085"/>
<dbReference type="Gene3D" id="3.40.1190.10">
    <property type="entry name" value="Mur-like, catalytic domain"/>
    <property type="match status" value="1"/>
</dbReference>
<comment type="similarity">
    <text evidence="2 11">Belongs to the folylpolyglutamate synthase family.</text>
</comment>
<dbReference type="RefSeq" id="WP_063232828.1">
    <property type="nucleotide sequence ID" value="NZ_BCVO01000003.1"/>
</dbReference>
<feature type="domain" description="Mur ligase central" evidence="13">
    <location>
        <begin position="47"/>
        <end position="273"/>
    </location>
</feature>
<dbReference type="InterPro" id="IPR036565">
    <property type="entry name" value="Mur-like_cat_sf"/>
</dbReference>
<dbReference type="GO" id="GO:0008841">
    <property type="term" value="F:dihydrofolate synthase activity"/>
    <property type="evidence" value="ECO:0007669"/>
    <property type="project" value="TreeGrafter"/>
</dbReference>
<evidence type="ECO:0000313" key="14">
    <source>
        <dbReference type="EMBL" id="ASS96017.1"/>
    </source>
</evidence>
<dbReference type="EMBL" id="CP017704">
    <property type="protein sequence ID" value="ASS96017.1"/>
    <property type="molecule type" value="Genomic_DNA"/>
</dbReference>
<evidence type="ECO:0000256" key="4">
    <source>
        <dbReference type="ARBA" id="ARBA00022598"/>
    </source>
</evidence>
<evidence type="ECO:0000256" key="8">
    <source>
        <dbReference type="ARBA" id="ARBA00022842"/>
    </source>
</evidence>
<feature type="domain" description="Mur ligase C-terminal" evidence="12">
    <location>
        <begin position="296"/>
        <end position="413"/>
    </location>
</feature>
<dbReference type="EC" id="6.3.2.17" evidence="3"/>
<keyword evidence="6 11" id="KW-0547">Nucleotide-binding</keyword>
<dbReference type="NCBIfam" id="TIGR01499">
    <property type="entry name" value="folC"/>
    <property type="match status" value="1"/>
</dbReference>
<gene>
    <name evidence="14" type="ORF">BS1321_20160</name>
</gene>
<dbReference type="PIRSF" id="PIRSF001563">
    <property type="entry name" value="Folylpolyglu_synth"/>
    <property type="match status" value="1"/>
</dbReference>
<keyword evidence="5" id="KW-0479">Metal-binding</keyword>
<dbReference type="PROSITE" id="PS01012">
    <property type="entry name" value="FOLYLPOLYGLU_SYNT_2"/>
    <property type="match status" value="1"/>
</dbReference>
<dbReference type="Pfam" id="PF02875">
    <property type="entry name" value="Mur_ligase_C"/>
    <property type="match status" value="1"/>
</dbReference>
<reference evidence="14 15" key="1">
    <citation type="submission" date="2016-10" db="EMBL/GenBank/DDBJ databases">
        <title>The whole genome sequencing and assembly of Bacillus simplex DSM 1321 strain.</title>
        <authorList>
            <person name="Park M.-K."/>
            <person name="Lee Y.-J."/>
            <person name="Yi H."/>
            <person name="Bahn Y.-S."/>
            <person name="Kim J.F."/>
            <person name="Lee D.-W."/>
        </authorList>
    </citation>
    <scope>NUCLEOTIDE SEQUENCE [LARGE SCALE GENOMIC DNA]</scope>
    <source>
        <strain evidence="14 15">DSM 1321</strain>
    </source>
</reference>
<dbReference type="InterPro" id="IPR036615">
    <property type="entry name" value="Mur_ligase_C_dom_sf"/>
</dbReference>
<sequence>MVTTMKEINHFFERRQVQLGMNFGLSRMEALLTELGDPHKALKYIHIAGSNGKGSTLQYIKEILLAQGIRVASFTSPYLIRMNEQLKINEDEISDKDFIAVFRKLWPIIQEMDSKGNGPTQFEILTAMAFSYFSKKEVDLVLMETGLGGRLDTTNVIQPFLSIITSISLEHTNILGNTLGEIAFEKAGIIKSGAPIISGVTAGEPAKVIEEKASSLGVPYYQLGKDFHVGNIKQSERGQSFSFSLADRSIENVEMRMLGRHQMENAALAIAAVTLGMEYIDEKNIRKGIGEAKWDGRFEKISDEPLVIIDGAHNPAGIDVLKETLKVHYPDYKYRFVFSSFKDKNYSEMLHGLETEAMEIIITEFDHERAADAKTLYEKCSHPNKSINKDWQAAITEGRSKTGEKEILVITGSLHFLSLVREFLIRGND</sequence>
<dbReference type="OrthoDB" id="9809356at2"/>
<evidence type="ECO:0000256" key="2">
    <source>
        <dbReference type="ARBA" id="ARBA00008276"/>
    </source>
</evidence>
<evidence type="ECO:0000313" key="15">
    <source>
        <dbReference type="Proteomes" id="UP000214618"/>
    </source>
</evidence>
<evidence type="ECO:0000256" key="7">
    <source>
        <dbReference type="ARBA" id="ARBA00022840"/>
    </source>
</evidence>
<comment type="catalytic activity">
    <reaction evidence="10">
        <text>(6S)-5,6,7,8-tetrahydrofolyl-(gamma-L-Glu)(n) + L-glutamate + ATP = (6S)-5,6,7,8-tetrahydrofolyl-(gamma-L-Glu)(n+1) + ADP + phosphate + H(+)</text>
        <dbReference type="Rhea" id="RHEA:10580"/>
        <dbReference type="Rhea" id="RHEA-COMP:14738"/>
        <dbReference type="Rhea" id="RHEA-COMP:14740"/>
        <dbReference type="ChEBI" id="CHEBI:15378"/>
        <dbReference type="ChEBI" id="CHEBI:29985"/>
        <dbReference type="ChEBI" id="CHEBI:30616"/>
        <dbReference type="ChEBI" id="CHEBI:43474"/>
        <dbReference type="ChEBI" id="CHEBI:141005"/>
        <dbReference type="ChEBI" id="CHEBI:456216"/>
        <dbReference type="EC" id="6.3.2.17"/>
    </reaction>
</comment>
<evidence type="ECO:0000259" key="12">
    <source>
        <dbReference type="Pfam" id="PF02875"/>
    </source>
</evidence>